<dbReference type="AlphaFoldDB" id="A0A7N0U7Y3"/>
<name>A0A7N0U7Y3_KALFE</name>
<organism evidence="1 2">
    <name type="scientific">Kalanchoe fedtschenkoi</name>
    <name type="common">Lavender scallops</name>
    <name type="synonym">South American air plant</name>
    <dbReference type="NCBI Taxonomy" id="63787"/>
    <lineage>
        <taxon>Eukaryota</taxon>
        <taxon>Viridiplantae</taxon>
        <taxon>Streptophyta</taxon>
        <taxon>Embryophyta</taxon>
        <taxon>Tracheophyta</taxon>
        <taxon>Spermatophyta</taxon>
        <taxon>Magnoliopsida</taxon>
        <taxon>eudicotyledons</taxon>
        <taxon>Gunneridae</taxon>
        <taxon>Pentapetalae</taxon>
        <taxon>Saxifragales</taxon>
        <taxon>Crassulaceae</taxon>
        <taxon>Kalanchoe</taxon>
    </lineage>
</organism>
<dbReference type="Gramene" id="Kaladp0058s0102.1.v1.1">
    <property type="protein sequence ID" value="Kaladp0058s0102.1.v1.1"/>
    <property type="gene ID" value="Kaladp0058s0102.v1.1"/>
</dbReference>
<accession>A0A7N0U7Y3</accession>
<evidence type="ECO:0000313" key="2">
    <source>
        <dbReference type="Proteomes" id="UP000594263"/>
    </source>
</evidence>
<proteinExistence type="predicted"/>
<dbReference type="EnsemblPlants" id="Kaladp0058s0102.1.v1.1">
    <property type="protein sequence ID" value="Kaladp0058s0102.1.v1.1"/>
    <property type="gene ID" value="Kaladp0058s0102.v1.1"/>
</dbReference>
<evidence type="ECO:0000313" key="1">
    <source>
        <dbReference type="EnsemblPlants" id="Kaladp0058s0102.1.v1.1"/>
    </source>
</evidence>
<sequence length="63" mass="7071">MKVMKQINCTYYPAIMLVLARTALHGALHLPVGDNYACNHTWKGALKDLVALKSYTRELSFCS</sequence>
<reference evidence="1" key="1">
    <citation type="submission" date="2021-01" db="UniProtKB">
        <authorList>
            <consortium name="EnsemblPlants"/>
        </authorList>
    </citation>
    <scope>IDENTIFICATION</scope>
</reference>
<keyword evidence="2" id="KW-1185">Reference proteome</keyword>
<protein>
    <submittedName>
        <fullName evidence="1">Uncharacterized protein</fullName>
    </submittedName>
</protein>
<dbReference type="Proteomes" id="UP000594263">
    <property type="component" value="Unplaced"/>
</dbReference>